<keyword evidence="6" id="KW-0679">Respiratory chain</keyword>
<evidence type="ECO:0000256" key="4">
    <source>
        <dbReference type="ARBA" id="ARBA00021095"/>
    </source>
</evidence>
<evidence type="ECO:0000256" key="9">
    <source>
        <dbReference type="ARBA" id="ARBA00022982"/>
    </source>
</evidence>
<evidence type="ECO:0000256" key="12">
    <source>
        <dbReference type="ARBA" id="ARBA00023128"/>
    </source>
</evidence>
<reference evidence="17" key="1">
    <citation type="submission" date="2016-04" db="EMBL/GenBank/DDBJ databases">
        <title>Mitochondria of beetle species.</title>
        <authorList>
            <person name="Hunter A."/>
            <person name="Moriniere J."/>
            <person name="Tang P."/>
            <person name="Linard B."/>
            <person name="Crampton-Platt A."/>
            <person name="Vogler A.P."/>
        </authorList>
    </citation>
    <scope>NUCLEOTIDE SEQUENCE</scope>
</reference>
<evidence type="ECO:0000256" key="7">
    <source>
        <dbReference type="ARBA" id="ARBA00022692"/>
    </source>
</evidence>
<keyword evidence="7 16" id="KW-0812">Transmembrane</keyword>
<keyword evidence="13 16" id="KW-0472">Membrane</keyword>
<dbReference type="GO" id="GO:0008137">
    <property type="term" value="F:NADH dehydrogenase (ubiquinone) activity"/>
    <property type="evidence" value="ECO:0007669"/>
    <property type="project" value="UniProtKB-EC"/>
</dbReference>
<dbReference type="InterPro" id="IPR050269">
    <property type="entry name" value="ComplexI_Subunit6"/>
</dbReference>
<geneLocation type="mitochondrion" evidence="17"/>
<accession>A0A343C3B1</accession>
<evidence type="ECO:0000313" key="17">
    <source>
        <dbReference type="EMBL" id="ARH54504.1"/>
    </source>
</evidence>
<keyword evidence="10 16" id="KW-1133">Transmembrane helix</keyword>
<proteinExistence type="inferred from homology"/>
<dbReference type="EC" id="7.1.1.2" evidence="3"/>
<evidence type="ECO:0000256" key="15">
    <source>
        <dbReference type="ARBA" id="ARBA00049551"/>
    </source>
</evidence>
<keyword evidence="11" id="KW-0520">NAD</keyword>
<evidence type="ECO:0000256" key="13">
    <source>
        <dbReference type="ARBA" id="ARBA00023136"/>
    </source>
</evidence>
<sequence>MMLMTLITLNSMILIFLNHPLSMGMMLLMQTILISIVSGLMNSTFWYSYILFLIMVGGMLILFMYMTSIASNEKFLLSMWLVILIILSYIIILSFFLFKNNLFLMNFSNEMMNSFNIFYSFKMSMNKYMLMPSMSIYYILILYLLITLIAVVKITKINYGPLRQNL</sequence>
<organism evidence="17">
    <name type="scientific">Micrambe villosus</name>
    <dbReference type="NCBI Taxonomy" id="1588241"/>
    <lineage>
        <taxon>Eukaryota</taxon>
        <taxon>Metazoa</taxon>
        <taxon>Ecdysozoa</taxon>
        <taxon>Arthropoda</taxon>
        <taxon>Hexapoda</taxon>
        <taxon>Insecta</taxon>
        <taxon>Pterygota</taxon>
        <taxon>Neoptera</taxon>
        <taxon>Endopterygota</taxon>
        <taxon>Coleoptera</taxon>
        <taxon>Polyphaga</taxon>
        <taxon>Cucujiformia</taxon>
        <taxon>Cryptophagidae</taxon>
        <taxon>Cryptophaginae</taxon>
        <taxon>Micrambe</taxon>
    </lineage>
</organism>
<feature type="transmembrane region" description="Helical" evidence="16">
    <location>
        <begin position="45"/>
        <end position="65"/>
    </location>
</feature>
<evidence type="ECO:0000256" key="6">
    <source>
        <dbReference type="ARBA" id="ARBA00022660"/>
    </source>
</evidence>
<dbReference type="EMBL" id="KX087317">
    <property type="protein sequence ID" value="ARH54504.1"/>
    <property type="molecule type" value="Genomic_DNA"/>
</dbReference>
<comment type="catalytic activity">
    <reaction evidence="15">
        <text>a ubiquinone + NADH + 5 H(+)(in) = a ubiquinol + NAD(+) + 4 H(+)(out)</text>
        <dbReference type="Rhea" id="RHEA:29091"/>
        <dbReference type="Rhea" id="RHEA-COMP:9565"/>
        <dbReference type="Rhea" id="RHEA-COMP:9566"/>
        <dbReference type="ChEBI" id="CHEBI:15378"/>
        <dbReference type="ChEBI" id="CHEBI:16389"/>
        <dbReference type="ChEBI" id="CHEBI:17976"/>
        <dbReference type="ChEBI" id="CHEBI:57540"/>
        <dbReference type="ChEBI" id="CHEBI:57945"/>
        <dbReference type="EC" id="7.1.1.2"/>
    </reaction>
</comment>
<evidence type="ECO:0000256" key="10">
    <source>
        <dbReference type="ARBA" id="ARBA00022989"/>
    </source>
</evidence>
<keyword evidence="9" id="KW-0249">Electron transport</keyword>
<evidence type="ECO:0000256" key="16">
    <source>
        <dbReference type="SAM" id="Phobius"/>
    </source>
</evidence>
<evidence type="ECO:0000256" key="2">
    <source>
        <dbReference type="ARBA" id="ARBA00005698"/>
    </source>
</evidence>
<evidence type="ECO:0000256" key="8">
    <source>
        <dbReference type="ARBA" id="ARBA00022967"/>
    </source>
</evidence>
<feature type="transmembrane region" description="Helical" evidence="16">
    <location>
        <begin position="77"/>
        <end position="98"/>
    </location>
</feature>
<keyword evidence="5" id="KW-0813">Transport</keyword>
<dbReference type="PANTHER" id="PTHR11435">
    <property type="entry name" value="NADH UBIQUINONE OXIDOREDUCTASE SUBUNIT ND6"/>
    <property type="match status" value="1"/>
</dbReference>
<keyword evidence="8" id="KW-1278">Translocase</keyword>
<comment type="subcellular location">
    <subcellularLocation>
        <location evidence="1">Mitochondrion membrane</location>
        <topology evidence="1">Multi-pass membrane protein</topology>
    </subcellularLocation>
</comment>
<protein>
    <recommendedName>
        <fullName evidence="4">NADH-ubiquinone oxidoreductase chain 6</fullName>
        <ecNumber evidence="3">7.1.1.2</ecNumber>
    </recommendedName>
    <alternativeName>
        <fullName evidence="14">NADH dehydrogenase subunit 6</fullName>
    </alternativeName>
</protein>
<evidence type="ECO:0000256" key="14">
    <source>
        <dbReference type="ARBA" id="ARBA00031019"/>
    </source>
</evidence>
<dbReference type="GO" id="GO:0031966">
    <property type="term" value="C:mitochondrial membrane"/>
    <property type="evidence" value="ECO:0007669"/>
    <property type="project" value="UniProtKB-SubCell"/>
</dbReference>
<keyword evidence="12 17" id="KW-0496">Mitochondrion</keyword>
<feature type="transmembrane region" description="Helical" evidence="16">
    <location>
        <begin position="135"/>
        <end position="154"/>
    </location>
</feature>
<name>A0A343C3B1_9CUCU</name>
<dbReference type="PANTHER" id="PTHR11435:SF1">
    <property type="entry name" value="NADH-UBIQUINONE OXIDOREDUCTASE CHAIN 6"/>
    <property type="match status" value="1"/>
</dbReference>
<gene>
    <name evidence="17" type="primary">nad6</name>
</gene>
<evidence type="ECO:0000256" key="11">
    <source>
        <dbReference type="ARBA" id="ARBA00023027"/>
    </source>
</evidence>
<evidence type="ECO:0000256" key="3">
    <source>
        <dbReference type="ARBA" id="ARBA00012944"/>
    </source>
</evidence>
<evidence type="ECO:0000256" key="1">
    <source>
        <dbReference type="ARBA" id="ARBA00004225"/>
    </source>
</evidence>
<evidence type="ECO:0000256" key="5">
    <source>
        <dbReference type="ARBA" id="ARBA00022448"/>
    </source>
</evidence>
<comment type="similarity">
    <text evidence="2">Belongs to the complex I subunit 6 family.</text>
</comment>
<dbReference type="AlphaFoldDB" id="A0A343C3B1"/>